<name>A0A4Z2HAL8_9TELE</name>
<feature type="compositionally biased region" description="Polar residues" evidence="1">
    <location>
        <begin position="105"/>
        <end position="114"/>
    </location>
</feature>
<comment type="caution">
    <text evidence="2">The sequence shown here is derived from an EMBL/GenBank/DDBJ whole genome shotgun (WGS) entry which is preliminary data.</text>
</comment>
<accession>A0A4Z2HAL8</accession>
<evidence type="ECO:0000313" key="2">
    <source>
        <dbReference type="EMBL" id="TNN62859.1"/>
    </source>
</evidence>
<protein>
    <submittedName>
        <fullName evidence="2">Uncharacterized protein</fullName>
    </submittedName>
</protein>
<dbReference type="EMBL" id="SRLO01000285">
    <property type="protein sequence ID" value="TNN62859.1"/>
    <property type="molecule type" value="Genomic_DNA"/>
</dbReference>
<sequence length="114" mass="12427">MQPVLEHTGPSYNKDAELPSNHETLRSRPMQNKNQRGRLSGRSPDPVVPRGVTASPRATGAPYLLSVLPLTCIGTDQETWREASSLGGEHTRPPRHHGPPPGNKPNLNMSLEGH</sequence>
<feature type="region of interest" description="Disordered" evidence="1">
    <location>
        <begin position="1"/>
        <end position="59"/>
    </location>
</feature>
<reference evidence="2 3" key="1">
    <citation type="submission" date="2019-03" db="EMBL/GenBank/DDBJ databases">
        <title>First draft genome of Liparis tanakae, snailfish: a comprehensive survey of snailfish specific genes.</title>
        <authorList>
            <person name="Kim W."/>
            <person name="Song I."/>
            <person name="Jeong J.-H."/>
            <person name="Kim D."/>
            <person name="Kim S."/>
            <person name="Ryu S."/>
            <person name="Song J.Y."/>
            <person name="Lee S.K."/>
        </authorList>
    </citation>
    <scope>NUCLEOTIDE SEQUENCE [LARGE SCALE GENOMIC DNA]</scope>
    <source>
        <tissue evidence="2">Muscle</tissue>
    </source>
</reference>
<dbReference type="AlphaFoldDB" id="A0A4Z2HAL8"/>
<feature type="region of interest" description="Disordered" evidence="1">
    <location>
        <begin position="79"/>
        <end position="114"/>
    </location>
</feature>
<gene>
    <name evidence="2" type="ORF">EYF80_026934</name>
</gene>
<evidence type="ECO:0000313" key="3">
    <source>
        <dbReference type="Proteomes" id="UP000314294"/>
    </source>
</evidence>
<dbReference type="Proteomes" id="UP000314294">
    <property type="component" value="Unassembled WGS sequence"/>
</dbReference>
<evidence type="ECO:0000256" key="1">
    <source>
        <dbReference type="SAM" id="MobiDB-lite"/>
    </source>
</evidence>
<keyword evidence="3" id="KW-1185">Reference proteome</keyword>
<proteinExistence type="predicted"/>
<organism evidence="2 3">
    <name type="scientific">Liparis tanakae</name>
    <name type="common">Tanaka's snailfish</name>
    <dbReference type="NCBI Taxonomy" id="230148"/>
    <lineage>
        <taxon>Eukaryota</taxon>
        <taxon>Metazoa</taxon>
        <taxon>Chordata</taxon>
        <taxon>Craniata</taxon>
        <taxon>Vertebrata</taxon>
        <taxon>Euteleostomi</taxon>
        <taxon>Actinopterygii</taxon>
        <taxon>Neopterygii</taxon>
        <taxon>Teleostei</taxon>
        <taxon>Neoteleostei</taxon>
        <taxon>Acanthomorphata</taxon>
        <taxon>Eupercaria</taxon>
        <taxon>Perciformes</taxon>
        <taxon>Cottioidei</taxon>
        <taxon>Cottales</taxon>
        <taxon>Liparidae</taxon>
        <taxon>Liparis</taxon>
    </lineage>
</organism>